<name>A0A0L0CCI5_LUCCU</name>
<keyword evidence="2" id="KW-1185">Reference proteome</keyword>
<evidence type="ECO:0000313" key="1">
    <source>
        <dbReference type="EMBL" id="KNC29922.1"/>
    </source>
</evidence>
<gene>
    <name evidence="1" type="ORF">FF38_08550</name>
</gene>
<dbReference type="AlphaFoldDB" id="A0A0L0CCI5"/>
<dbReference type="Proteomes" id="UP000037069">
    <property type="component" value="Unassembled WGS sequence"/>
</dbReference>
<comment type="caution">
    <text evidence="1">The sequence shown here is derived from an EMBL/GenBank/DDBJ whole genome shotgun (WGS) entry which is preliminary data.</text>
</comment>
<dbReference type="EMBL" id="JRES01000608">
    <property type="protein sequence ID" value="KNC29922.1"/>
    <property type="molecule type" value="Genomic_DNA"/>
</dbReference>
<sequence length="167" mass="19309">MQFSLCLKSFVFMHERKPEYSQRTRTISNHGSQISSTVGTLVSCRYDRKPVCPLRKRTNSNHDAPINYLLLVISISLDLKRPDRWHIVAKDVCSIVACRGQKCYWNLDVLANGNVYILYNVHLPNLKETNPSNLDGTQQIPQQAEVYLNEEVIKTKMREDLTLLKEM</sequence>
<protein>
    <submittedName>
        <fullName evidence="1">Uncharacterized protein</fullName>
    </submittedName>
</protein>
<reference evidence="1 2" key="1">
    <citation type="journal article" date="2015" name="Nat. Commun.">
        <title>Lucilia cuprina genome unlocks parasitic fly biology to underpin future interventions.</title>
        <authorList>
            <person name="Anstead C.A."/>
            <person name="Korhonen P.K."/>
            <person name="Young N.D."/>
            <person name="Hall R.S."/>
            <person name="Jex A.R."/>
            <person name="Murali S.C."/>
            <person name="Hughes D.S."/>
            <person name="Lee S.F."/>
            <person name="Perry T."/>
            <person name="Stroehlein A.J."/>
            <person name="Ansell B.R."/>
            <person name="Breugelmans B."/>
            <person name="Hofmann A."/>
            <person name="Qu J."/>
            <person name="Dugan S."/>
            <person name="Lee S.L."/>
            <person name="Chao H."/>
            <person name="Dinh H."/>
            <person name="Han Y."/>
            <person name="Doddapaneni H.V."/>
            <person name="Worley K.C."/>
            <person name="Muzny D.M."/>
            <person name="Ioannidis P."/>
            <person name="Waterhouse R.M."/>
            <person name="Zdobnov E.M."/>
            <person name="James P.J."/>
            <person name="Bagnall N.H."/>
            <person name="Kotze A.C."/>
            <person name="Gibbs R.A."/>
            <person name="Richards S."/>
            <person name="Batterham P."/>
            <person name="Gasser R.B."/>
        </authorList>
    </citation>
    <scope>NUCLEOTIDE SEQUENCE [LARGE SCALE GENOMIC DNA]</scope>
    <source>
        <strain evidence="1 2">LS</strain>
        <tissue evidence="1">Full body</tissue>
    </source>
</reference>
<accession>A0A0L0CCI5</accession>
<proteinExistence type="predicted"/>
<organism evidence="1 2">
    <name type="scientific">Lucilia cuprina</name>
    <name type="common">Green bottle fly</name>
    <name type="synonym">Australian sheep blowfly</name>
    <dbReference type="NCBI Taxonomy" id="7375"/>
    <lineage>
        <taxon>Eukaryota</taxon>
        <taxon>Metazoa</taxon>
        <taxon>Ecdysozoa</taxon>
        <taxon>Arthropoda</taxon>
        <taxon>Hexapoda</taxon>
        <taxon>Insecta</taxon>
        <taxon>Pterygota</taxon>
        <taxon>Neoptera</taxon>
        <taxon>Endopterygota</taxon>
        <taxon>Diptera</taxon>
        <taxon>Brachycera</taxon>
        <taxon>Muscomorpha</taxon>
        <taxon>Oestroidea</taxon>
        <taxon>Calliphoridae</taxon>
        <taxon>Luciliinae</taxon>
        <taxon>Lucilia</taxon>
    </lineage>
</organism>
<evidence type="ECO:0000313" key="2">
    <source>
        <dbReference type="Proteomes" id="UP000037069"/>
    </source>
</evidence>